<dbReference type="Pfam" id="PF04985">
    <property type="entry name" value="Phage_tube"/>
    <property type="match status" value="1"/>
</dbReference>
<proteinExistence type="predicted"/>
<keyword evidence="2" id="KW-1185">Reference proteome</keyword>
<evidence type="ECO:0000313" key="2">
    <source>
        <dbReference type="Proteomes" id="UP000298642"/>
    </source>
</evidence>
<reference evidence="2" key="1">
    <citation type="submission" date="2018-12" db="EMBL/GenBank/DDBJ databases">
        <title>Dusodibacter welbiota gen. nov., sp. nov., isolated from human faeces and emended description of the Oscillibacter genus.</title>
        <authorList>
            <person name="Le Roy T."/>
            <person name="Van der Smissen P."/>
            <person name="Delzenne N."/>
            <person name="Muccioli G."/>
            <person name="Collet J.F."/>
            <person name="Cani P.D."/>
        </authorList>
    </citation>
    <scope>NUCLEOTIDE SEQUENCE [LARGE SCALE GENOMIC DNA]</scope>
    <source>
        <strain evidence="2">J115</strain>
    </source>
</reference>
<dbReference type="Proteomes" id="UP000298642">
    <property type="component" value="Chromosome"/>
</dbReference>
<accession>A0A4D7ANU3</accession>
<name>A0A4D7ANU3_9FIRM</name>
<evidence type="ECO:0000313" key="1">
    <source>
        <dbReference type="EMBL" id="QCI59211.1"/>
    </source>
</evidence>
<protein>
    <submittedName>
        <fullName evidence="1">Phage major tail tube protein</fullName>
    </submittedName>
</protein>
<dbReference type="AlphaFoldDB" id="A0A4D7ANU3"/>
<sequence>MSKNIPTKINNYNVYNAGDKLLGVGDELTLPDFEATSETVSGAGILGEIEDPTIGYFGNMQLEIPFRTLDKEATNMMDQTRAVQLTIRGAAQEIDSSGNIVPKSIRVVVSGRAAKLTGGKLKRASTMDSGVTLNILYILIEVDGESVLELDKMNPTYKVNGVDLLAEYKEMC</sequence>
<dbReference type="RefSeq" id="WP_136891198.1">
    <property type="nucleotide sequence ID" value="NZ_CP034413.3"/>
</dbReference>
<gene>
    <name evidence="1" type="ORF">EIO64_08225</name>
</gene>
<dbReference type="EMBL" id="CP034413">
    <property type="protein sequence ID" value="QCI59211.1"/>
    <property type="molecule type" value="Genomic_DNA"/>
</dbReference>
<dbReference type="InterPro" id="IPR006498">
    <property type="entry name" value="Tail_tube"/>
</dbReference>
<organism evidence="1 2">
    <name type="scientific">Dysosmobacter welbionis</name>
    <dbReference type="NCBI Taxonomy" id="2093857"/>
    <lineage>
        <taxon>Bacteria</taxon>
        <taxon>Bacillati</taxon>
        <taxon>Bacillota</taxon>
        <taxon>Clostridia</taxon>
        <taxon>Eubacteriales</taxon>
        <taxon>Oscillospiraceae</taxon>
        <taxon>Dysosmobacter</taxon>
    </lineage>
</organism>
<dbReference type="KEGG" id="obj:EIO64_08225"/>